<reference evidence="1" key="1">
    <citation type="submission" date="2020-06" db="EMBL/GenBank/DDBJ databases">
        <title>Draft genome of Bugula neritina, a colonial animal packing powerful symbionts and potential medicines.</title>
        <authorList>
            <person name="Rayko M."/>
        </authorList>
    </citation>
    <scope>NUCLEOTIDE SEQUENCE [LARGE SCALE GENOMIC DNA]</scope>
    <source>
        <strain evidence="1">Kwan_BN1</strain>
    </source>
</reference>
<dbReference type="Proteomes" id="UP000593567">
    <property type="component" value="Unassembled WGS sequence"/>
</dbReference>
<organism evidence="1 2">
    <name type="scientific">Bugula neritina</name>
    <name type="common">Brown bryozoan</name>
    <name type="synonym">Sertularia neritina</name>
    <dbReference type="NCBI Taxonomy" id="10212"/>
    <lineage>
        <taxon>Eukaryota</taxon>
        <taxon>Metazoa</taxon>
        <taxon>Spiralia</taxon>
        <taxon>Lophotrochozoa</taxon>
        <taxon>Bryozoa</taxon>
        <taxon>Gymnolaemata</taxon>
        <taxon>Cheilostomatida</taxon>
        <taxon>Flustrina</taxon>
        <taxon>Buguloidea</taxon>
        <taxon>Bugulidae</taxon>
        <taxon>Bugula</taxon>
    </lineage>
</organism>
<evidence type="ECO:0000313" key="2">
    <source>
        <dbReference type="Proteomes" id="UP000593567"/>
    </source>
</evidence>
<proteinExistence type="predicted"/>
<accession>A0A7J7KJI4</accession>
<gene>
    <name evidence="1" type="ORF">EB796_003290</name>
</gene>
<evidence type="ECO:0000313" key="1">
    <source>
        <dbReference type="EMBL" id="KAF6038387.1"/>
    </source>
</evidence>
<comment type="caution">
    <text evidence="1">The sequence shown here is derived from an EMBL/GenBank/DDBJ whole genome shotgun (WGS) entry which is preliminary data.</text>
</comment>
<dbReference type="AlphaFoldDB" id="A0A7J7KJI4"/>
<name>A0A7J7KJI4_BUGNE</name>
<sequence>MDAKNNNEVCMTLVYCFDSNRLEFVEPFGSVAYHAVDTIRPGAEANPIMLKVRCKFYPNMEDINTAEVLLTTGAMVVLIEYSANGQCSRVRSNKFSSQIIGTLNGDKVNDETAASLVLECNKIPIQMATAGSGQLCTNRESSYPSLEYLRDSSSISIGPSFFNGNKFLLILSNDSVTHCCPHDKHSSADLVIRDRDHANIRFCIGGAALALPTIRAYIQHKTSKIGKIVSGKVFVNGASGDSAGTFTQELTVQNQYKYRYVDERSKQEQAGILVTDGLLTINMEASLSTSIKALIISYGVMLAMSKHKEMVVNFLGSVSEITKKMRTITNLCQPLPVFECGNPRFASFNIPKTEQMKIRLYQKNKACTKYSFVLMDAKNNNEVCMTLVYNLDSNRLEFVEPFGSVAYQAVGMGGLNQKLQLFSSPIGECCGEIEPISLQDRRCGQSYVFDMTDEPDNHPNKTLTCFVSEKLDCTHSLNIVNRDDESILTFNVSRLEVNVSMYAFLSPAVKLLPIAFVLKLLVRLIDSSYELFCPEMKCYRKNYFSRRQLPSVEPFNANYESIMYLIHPGVEANPIMLKVRCKFYPNMEDINTAEVLLPTGATVVLIEYSADGQCSRVRSNKFSSQIIGTLNGDKVNDETAVEDLDESECEES</sequence>
<keyword evidence="2" id="KW-1185">Reference proteome</keyword>
<dbReference type="EMBL" id="VXIV02000418">
    <property type="protein sequence ID" value="KAF6038387.1"/>
    <property type="molecule type" value="Genomic_DNA"/>
</dbReference>
<protein>
    <submittedName>
        <fullName evidence="1">Uncharacterized protein</fullName>
    </submittedName>
</protein>